<dbReference type="EMBL" id="MG702567">
    <property type="protein sequence ID" value="AUO15244.1"/>
    <property type="molecule type" value="Genomic_DNA"/>
</dbReference>
<evidence type="ECO:0000256" key="1">
    <source>
        <dbReference type="SAM" id="Phobius"/>
    </source>
</evidence>
<evidence type="ECO:0000313" key="2">
    <source>
        <dbReference type="EMBL" id="AUO15244.1"/>
    </source>
</evidence>
<feature type="transmembrane region" description="Helical" evidence="1">
    <location>
        <begin position="96"/>
        <end position="118"/>
    </location>
</feature>
<name>A0A2I6SCF8_9VIRU</name>
<proteinExistence type="predicted"/>
<reference evidence="2" key="1">
    <citation type="submission" date="2017-12" db="EMBL/GenBank/DDBJ databases">
        <authorList>
            <person name="Katneni V.K."/>
            <person name="Shekhar M.S."/>
            <person name="Otta S.K."/>
            <person name="Karthic K."/>
            <person name="Jangam A.K."/>
            <person name="Gopikrishna G."/>
            <person name="Vijayan K.K."/>
        </authorList>
    </citation>
    <scope>NUCLEOTIDE SEQUENCE [LARGE SCALE GENOMIC DNA]</scope>
    <source>
        <strain evidence="2">IN_AP4RU</strain>
    </source>
</reference>
<keyword evidence="1" id="KW-0472">Membrane</keyword>
<organism evidence="2">
    <name type="scientific">White spot syndrome virus</name>
    <dbReference type="NCBI Taxonomy" id="342409"/>
    <lineage>
        <taxon>Viruses</taxon>
        <taxon>Viruses incertae sedis</taxon>
        <taxon>Naldaviricetes</taxon>
        <taxon>Nimaviridae</taxon>
        <taxon>Whispovirus</taxon>
    </lineage>
</organism>
<keyword evidence="1" id="KW-0812">Transmembrane</keyword>
<reference evidence="2" key="2">
    <citation type="journal article" date="2018" name="Genome Announc.">
        <title>First Report of a Complete Genome Sequence of White spot syndrome virus from India.</title>
        <authorList>
            <person name="Vinaya Kumar K."/>
            <person name="Shekhar M.S."/>
            <person name="Otta S.K."/>
            <person name="Karthic K."/>
            <person name="Ashok Kumar J."/>
            <person name="Gopikrishna G."/>
            <person name="Vijayan K.K."/>
        </authorList>
    </citation>
    <scope>NUCLEOTIDE SEQUENCE</scope>
    <source>
        <strain evidence="2">IN_AP4RU</strain>
    </source>
</reference>
<protein>
    <submittedName>
        <fullName evidence="2">WSSV495</fullName>
    </submittedName>
</protein>
<keyword evidence="1" id="KW-1133">Transmembrane helix</keyword>
<sequence>MEAMKPPRVVVPPRRTFLTPARRGERAIRIAREIATNAIAEATAQGDVNSYFLFSLTGAEKNMKKREKNSSILKRRRLLLEDHFWKMRKKPDKYRCASLLNCLDEAFLSILLTMIILIDTSLQ</sequence>
<accession>A0A2I6SCF8</accession>
<dbReference type="Proteomes" id="UP000267352">
    <property type="component" value="Segment"/>
</dbReference>